<feature type="transmembrane region" description="Helical" evidence="7">
    <location>
        <begin position="332"/>
        <end position="351"/>
    </location>
</feature>
<evidence type="ECO:0000256" key="1">
    <source>
        <dbReference type="ARBA" id="ARBA00004651"/>
    </source>
</evidence>
<proteinExistence type="inferred from homology"/>
<evidence type="ECO:0000313" key="9">
    <source>
        <dbReference type="EMBL" id="MEJ2885143.1"/>
    </source>
</evidence>
<evidence type="ECO:0000256" key="7">
    <source>
        <dbReference type="SAM" id="Phobius"/>
    </source>
</evidence>
<dbReference type="Proteomes" id="UP001370100">
    <property type="component" value="Unassembled WGS sequence"/>
</dbReference>
<evidence type="ECO:0000256" key="5">
    <source>
        <dbReference type="ARBA" id="ARBA00023136"/>
    </source>
</evidence>
<accession>A0ABU8N0C9</accession>
<feature type="domain" description="Integral membrane bound transporter" evidence="8">
    <location>
        <begin position="319"/>
        <end position="445"/>
    </location>
</feature>
<feature type="transmembrane region" description="Helical" evidence="7">
    <location>
        <begin position="145"/>
        <end position="166"/>
    </location>
</feature>
<evidence type="ECO:0000256" key="4">
    <source>
        <dbReference type="ARBA" id="ARBA00022989"/>
    </source>
</evidence>
<sequence length="596" mass="60663">MAFSWRSFARDLVRLREGRPDWWDAVRAGGCAGGVVLVGWSVGAVSAGLTASIGAFTALYGSGRPYRYRAMELAAIALAFAAAVAIGALAESSILVSIVVVAVIAVVATVLCQAFDTGPPGAYMFVLAGATGTAIPGASAEPWRLGLLVLAGGALAWLAHMAGALVGPRRPEKATVAAGAAAVSALLDAVGTDRYPDARDRAARAMHACWVVLVGQQSPRLRRDGTLERLRGLALDLHGLLAEGLRAHDEGRPVDPAAVTRVRALADAVAHPPAAPHPGGPANVPLGGPGVGRVVRDLLAAGSPWRAVLVRVGVAALVAGAIGSLAGLDHAYWAVAAAVLVLCQGFGWTGTLERAALRLLGTWIGLVLAAAVLALTPTGIALAATIAVLQGAIQLTMPRNYGLGVVVVTPTALTIGSAGHPADLGELLLARGVDTAVGVVIGVVVFLLVAPAASRPDPPALVAATLRDVARVVPHLADATTASPAAREARRDLNARVLALADAHHAGDAAPVGRTVDTTVWWPALDAARGVAHRTLAACWAVDASRSPAHPATPWITDERAGAILTALADLDDVDADGFLGPELDALRRALPQVAT</sequence>
<dbReference type="PANTHER" id="PTHR30509">
    <property type="entry name" value="P-HYDROXYBENZOIC ACID EFFLUX PUMP SUBUNIT-RELATED"/>
    <property type="match status" value="1"/>
</dbReference>
<evidence type="ECO:0000256" key="6">
    <source>
        <dbReference type="ARBA" id="ARBA00043993"/>
    </source>
</evidence>
<keyword evidence="3 7" id="KW-0812">Transmembrane</keyword>
<evidence type="ECO:0000313" key="10">
    <source>
        <dbReference type="Proteomes" id="UP001370100"/>
    </source>
</evidence>
<protein>
    <submittedName>
        <fullName evidence="9">FUSC family protein</fullName>
    </submittedName>
</protein>
<comment type="caution">
    <text evidence="9">The sequence shown here is derived from an EMBL/GenBank/DDBJ whole genome shotgun (WGS) entry which is preliminary data.</text>
</comment>
<keyword evidence="10" id="KW-1185">Reference proteome</keyword>
<organism evidence="9 10">
    <name type="scientific">Actinomycetospora aeridis</name>
    <dbReference type="NCBI Taxonomy" id="3129231"/>
    <lineage>
        <taxon>Bacteria</taxon>
        <taxon>Bacillati</taxon>
        <taxon>Actinomycetota</taxon>
        <taxon>Actinomycetes</taxon>
        <taxon>Pseudonocardiales</taxon>
        <taxon>Pseudonocardiaceae</taxon>
        <taxon>Actinomycetospora</taxon>
    </lineage>
</organism>
<reference evidence="9 10" key="1">
    <citation type="submission" date="2024-03" db="EMBL/GenBank/DDBJ databases">
        <title>Actinomycetospora sp. OC33-EN06, a novel actinomycete isolated from wild orchid (Aerides multiflora).</title>
        <authorList>
            <person name="Suriyachadkun C."/>
        </authorList>
    </citation>
    <scope>NUCLEOTIDE SEQUENCE [LARGE SCALE GENOMIC DNA]</scope>
    <source>
        <strain evidence="9 10">OC33-EN06</strain>
    </source>
</reference>
<keyword evidence="2" id="KW-1003">Cell membrane</keyword>
<dbReference type="Pfam" id="PF13515">
    <property type="entry name" value="FUSC_2"/>
    <property type="match status" value="1"/>
</dbReference>
<feature type="transmembrane region" description="Helical" evidence="7">
    <location>
        <begin position="308"/>
        <end position="326"/>
    </location>
</feature>
<comment type="similarity">
    <text evidence="6">Belongs to the YccS/YhfK family.</text>
</comment>
<feature type="transmembrane region" description="Helical" evidence="7">
    <location>
        <begin position="363"/>
        <end position="389"/>
    </location>
</feature>
<dbReference type="EMBL" id="JBBEGL010000001">
    <property type="protein sequence ID" value="MEJ2885143.1"/>
    <property type="molecule type" value="Genomic_DNA"/>
</dbReference>
<dbReference type="PANTHER" id="PTHR30509:SF9">
    <property type="entry name" value="MULTIDRUG RESISTANCE PROTEIN MDTO"/>
    <property type="match status" value="1"/>
</dbReference>
<evidence type="ECO:0000259" key="8">
    <source>
        <dbReference type="Pfam" id="PF13515"/>
    </source>
</evidence>
<gene>
    <name evidence="9" type="ORF">WCD41_01675</name>
</gene>
<feature type="transmembrane region" description="Helical" evidence="7">
    <location>
        <begin position="37"/>
        <end position="61"/>
    </location>
</feature>
<feature type="transmembrane region" description="Helical" evidence="7">
    <location>
        <begin position="73"/>
        <end position="90"/>
    </location>
</feature>
<evidence type="ECO:0000256" key="2">
    <source>
        <dbReference type="ARBA" id="ARBA00022475"/>
    </source>
</evidence>
<dbReference type="RefSeq" id="WP_337711637.1">
    <property type="nucleotide sequence ID" value="NZ_JBBEGL010000001.1"/>
</dbReference>
<comment type="subcellular location">
    <subcellularLocation>
        <location evidence="1">Cell membrane</location>
        <topology evidence="1">Multi-pass membrane protein</topology>
    </subcellularLocation>
</comment>
<name>A0ABU8N0C9_9PSEU</name>
<feature type="transmembrane region" description="Helical" evidence="7">
    <location>
        <begin position="432"/>
        <end position="453"/>
    </location>
</feature>
<dbReference type="InterPro" id="IPR049453">
    <property type="entry name" value="Memb_transporter_dom"/>
</dbReference>
<feature type="transmembrane region" description="Helical" evidence="7">
    <location>
        <begin position="96"/>
        <end position="115"/>
    </location>
</feature>
<feature type="transmembrane region" description="Helical" evidence="7">
    <location>
        <begin position="401"/>
        <end position="420"/>
    </location>
</feature>
<keyword evidence="5 7" id="KW-0472">Membrane</keyword>
<keyword evidence="4 7" id="KW-1133">Transmembrane helix</keyword>
<evidence type="ECO:0000256" key="3">
    <source>
        <dbReference type="ARBA" id="ARBA00022692"/>
    </source>
</evidence>